<dbReference type="PROSITE" id="PS00503">
    <property type="entry name" value="PECTINESTERASE_2"/>
    <property type="match status" value="1"/>
</dbReference>
<evidence type="ECO:0000256" key="8">
    <source>
        <dbReference type="ARBA" id="ARBA00022801"/>
    </source>
</evidence>
<comment type="catalytic activity">
    <reaction evidence="10 12">
        <text>[(1-&gt;4)-alpha-D-galacturonosyl methyl ester](n) + n H2O = [(1-&gt;4)-alpha-D-galacturonosyl](n) + n methanol + n H(+)</text>
        <dbReference type="Rhea" id="RHEA:22380"/>
        <dbReference type="Rhea" id="RHEA-COMP:14570"/>
        <dbReference type="Rhea" id="RHEA-COMP:14573"/>
        <dbReference type="ChEBI" id="CHEBI:15377"/>
        <dbReference type="ChEBI" id="CHEBI:15378"/>
        <dbReference type="ChEBI" id="CHEBI:17790"/>
        <dbReference type="ChEBI" id="CHEBI:140522"/>
        <dbReference type="ChEBI" id="CHEBI:140523"/>
        <dbReference type="EC" id="3.1.1.11"/>
    </reaction>
</comment>
<organism evidence="14">
    <name type="scientific">Brassica cretica</name>
    <name type="common">Mustard</name>
    <dbReference type="NCBI Taxonomy" id="69181"/>
    <lineage>
        <taxon>Eukaryota</taxon>
        <taxon>Viridiplantae</taxon>
        <taxon>Streptophyta</taxon>
        <taxon>Embryophyta</taxon>
        <taxon>Tracheophyta</taxon>
        <taxon>Spermatophyta</taxon>
        <taxon>Magnoliopsida</taxon>
        <taxon>eudicotyledons</taxon>
        <taxon>Gunneridae</taxon>
        <taxon>Pentapetalae</taxon>
        <taxon>rosids</taxon>
        <taxon>malvids</taxon>
        <taxon>Brassicales</taxon>
        <taxon>Brassicaceae</taxon>
        <taxon>Brassiceae</taxon>
        <taxon>Brassica</taxon>
    </lineage>
</organism>
<keyword evidence="5" id="KW-0134">Cell wall</keyword>
<sequence>MKDKAFVPAVLLLCFWVLLSSGSSRLLQSDDKGDELKNYISWEDLRVVEEVGRERSSSVKVKDNNLVNQESNMATVNASRVIVVDKRGRGDSVTVQGAVDMVPDSNSQRVKILILPGVYSSGSSRLLQSDDKGDELKNYISWEDLRVVEEVGRERSSSVKVKDNNLVNQESNMATVNASRVIVVDKRGRGDSVTVQGAVDMVPDSNSQRVKILILPGVYREKVIVPRTKPYISFIGNESYAEYTVITWSDKSSDPYSNGTELGTYRTATVAIDSDFFCATAITFENTVVAEAGEEGKQAAALRVTGDKAMFYKVRVLGSQDTLNDATGSHYFFQCHIQGSVDFIFGNAKSLYQDCDIRSTARRFGAIAAHHRSEESDDTGFSFVNCDIGGTGKVYLGRAWGNYSTTVYSNCYIADIITPVGWSDWDDTNRQSKVLFGEYNCRGRGAERRGRVPWSRSLTQDEVKPFLGREFIFGDQWLRL</sequence>
<keyword evidence="6" id="KW-0964">Secreted</keyword>
<dbReference type="GO" id="GO:0045490">
    <property type="term" value="P:pectin catabolic process"/>
    <property type="evidence" value="ECO:0007669"/>
    <property type="project" value="UniProtKB-UniRule"/>
</dbReference>
<dbReference type="InterPro" id="IPR033131">
    <property type="entry name" value="Pectinesterase_Asp_AS"/>
</dbReference>
<dbReference type="InterPro" id="IPR000070">
    <property type="entry name" value="Pectinesterase_cat"/>
</dbReference>
<dbReference type="EMBL" id="QGKY02001015">
    <property type="protein sequence ID" value="KAF2572380.1"/>
    <property type="molecule type" value="Genomic_DNA"/>
</dbReference>
<name>A0A8S9IQQ4_BRACR</name>
<dbReference type="Pfam" id="PF01095">
    <property type="entry name" value="Pectinesterase"/>
    <property type="match status" value="1"/>
</dbReference>
<dbReference type="PANTHER" id="PTHR31321">
    <property type="entry name" value="ACYL-COA THIOESTER HYDROLASE YBHC-RELATED"/>
    <property type="match status" value="1"/>
</dbReference>
<evidence type="ECO:0000256" key="2">
    <source>
        <dbReference type="ARBA" id="ARBA00005184"/>
    </source>
</evidence>
<dbReference type="InterPro" id="IPR012334">
    <property type="entry name" value="Pectin_lyas_fold"/>
</dbReference>
<comment type="similarity">
    <text evidence="3">Belongs to the pectinesterase family.</text>
</comment>
<dbReference type="AlphaFoldDB" id="A0A8S9IQQ4"/>
<feature type="chain" id="PRO_5035962756" description="Pectinesterase" evidence="12">
    <location>
        <begin position="23"/>
        <end position="480"/>
    </location>
</feature>
<comment type="pathway">
    <text evidence="2 12">Glycan metabolism; pectin degradation; 2-dehydro-3-deoxy-D-gluconate from pectin: step 1/5.</text>
</comment>
<feature type="domain" description="Pectinesterase catalytic" evidence="13">
    <location>
        <begin position="182"/>
        <end position="474"/>
    </location>
</feature>
<evidence type="ECO:0000256" key="6">
    <source>
        <dbReference type="ARBA" id="ARBA00022525"/>
    </source>
</evidence>
<accession>A0A8S9IQQ4</accession>
<reference evidence="14" key="1">
    <citation type="submission" date="2019-12" db="EMBL/GenBank/DDBJ databases">
        <title>Genome sequencing and annotation of Brassica cretica.</title>
        <authorList>
            <person name="Studholme D.J."/>
            <person name="Sarris P.F."/>
        </authorList>
    </citation>
    <scope>NUCLEOTIDE SEQUENCE</scope>
    <source>
        <strain evidence="14">PFS-102/07</strain>
        <tissue evidence="14">Leaf</tissue>
    </source>
</reference>
<dbReference type="GO" id="GO:0042545">
    <property type="term" value="P:cell wall modification"/>
    <property type="evidence" value="ECO:0007669"/>
    <property type="project" value="UniProtKB-UniRule"/>
</dbReference>
<evidence type="ECO:0000256" key="7">
    <source>
        <dbReference type="ARBA" id="ARBA00022729"/>
    </source>
</evidence>
<feature type="signal peptide" evidence="12">
    <location>
        <begin position="1"/>
        <end position="22"/>
    </location>
</feature>
<dbReference type="SUPFAM" id="SSF51126">
    <property type="entry name" value="Pectin lyase-like"/>
    <property type="match status" value="2"/>
</dbReference>
<proteinExistence type="inferred from homology"/>
<keyword evidence="8 12" id="KW-0378">Hydrolase</keyword>
<dbReference type="PANTHER" id="PTHR31321:SF31">
    <property type="entry name" value="PECTINESTERASE QRT1"/>
    <property type="match status" value="1"/>
</dbReference>
<evidence type="ECO:0000256" key="9">
    <source>
        <dbReference type="ARBA" id="ARBA00023085"/>
    </source>
</evidence>
<dbReference type="InterPro" id="IPR011050">
    <property type="entry name" value="Pectin_lyase_fold/virulence"/>
</dbReference>
<evidence type="ECO:0000256" key="11">
    <source>
        <dbReference type="PROSITE-ProRule" id="PRU10040"/>
    </source>
</evidence>
<evidence type="ECO:0000256" key="12">
    <source>
        <dbReference type="RuleBase" id="RU000589"/>
    </source>
</evidence>
<gene>
    <name evidence="14" type="ORF">F2Q70_00005135</name>
</gene>
<evidence type="ECO:0000256" key="10">
    <source>
        <dbReference type="ARBA" id="ARBA00047928"/>
    </source>
</evidence>
<dbReference type="FunFam" id="2.160.20.10:FF:000008">
    <property type="entry name" value="Pectinesterase"/>
    <property type="match status" value="1"/>
</dbReference>
<feature type="active site" evidence="11">
    <location>
        <position position="342"/>
    </location>
</feature>
<evidence type="ECO:0000256" key="3">
    <source>
        <dbReference type="ARBA" id="ARBA00008891"/>
    </source>
</evidence>
<dbReference type="Gene3D" id="2.160.20.10">
    <property type="entry name" value="Single-stranded right-handed beta-helix, Pectin lyase-like"/>
    <property type="match status" value="2"/>
</dbReference>
<evidence type="ECO:0000259" key="13">
    <source>
        <dbReference type="Pfam" id="PF01095"/>
    </source>
</evidence>
<keyword evidence="9 12" id="KW-0063">Aspartyl esterase</keyword>
<comment type="caution">
    <text evidence="14">The sequence shown here is derived from an EMBL/GenBank/DDBJ whole genome shotgun (WGS) entry which is preliminary data.</text>
</comment>
<evidence type="ECO:0000256" key="5">
    <source>
        <dbReference type="ARBA" id="ARBA00022512"/>
    </source>
</evidence>
<keyword evidence="7 12" id="KW-0732">Signal</keyword>
<dbReference type="GO" id="GO:0030599">
    <property type="term" value="F:pectinesterase activity"/>
    <property type="evidence" value="ECO:0007669"/>
    <property type="project" value="UniProtKB-UniRule"/>
</dbReference>
<evidence type="ECO:0000256" key="4">
    <source>
        <dbReference type="ARBA" id="ARBA00013229"/>
    </source>
</evidence>
<evidence type="ECO:0000313" key="14">
    <source>
        <dbReference type="EMBL" id="KAF2572380.1"/>
    </source>
</evidence>
<comment type="subcellular location">
    <subcellularLocation>
        <location evidence="1">Secreted</location>
        <location evidence="1">Cell wall</location>
    </subcellularLocation>
</comment>
<evidence type="ECO:0000256" key="1">
    <source>
        <dbReference type="ARBA" id="ARBA00004191"/>
    </source>
</evidence>
<protein>
    <recommendedName>
        <fullName evidence="4 12">Pectinesterase</fullName>
        <ecNumber evidence="4 12">3.1.1.11</ecNumber>
    </recommendedName>
</protein>
<dbReference type="EC" id="3.1.1.11" evidence="4 12"/>